<comment type="cofactor">
    <cofactor evidence="6">
        <name>a divalent metal cation</name>
        <dbReference type="ChEBI" id="CHEBI:60240"/>
    </cofactor>
    <text evidence="6">Binds 2 divalent metal cations per subunit. Site 1 may preferentially bind zinc ions, while site 2 has a preference for magnesium and/or manganese ions.</text>
</comment>
<organism evidence="10">
    <name type="scientific">Chromera velia CCMP2878</name>
    <dbReference type="NCBI Taxonomy" id="1169474"/>
    <lineage>
        <taxon>Eukaryota</taxon>
        <taxon>Sar</taxon>
        <taxon>Alveolata</taxon>
        <taxon>Colpodellida</taxon>
        <taxon>Chromeraceae</taxon>
        <taxon>Chromera</taxon>
    </lineage>
</organism>
<keyword evidence="8" id="KW-1133">Transmembrane helix</keyword>
<dbReference type="VEuPathDB" id="CryptoDB:Cvel_6255"/>
<feature type="binding site" evidence="5">
    <location>
        <position position="760"/>
    </location>
    <ligand>
        <name>Zn(2+)</name>
        <dbReference type="ChEBI" id="CHEBI:29105"/>
        <label>1</label>
    </ligand>
</feature>
<feature type="binding site" evidence="5">
    <location>
        <position position="617"/>
    </location>
    <ligand>
        <name>Zn(2+)</name>
        <dbReference type="ChEBI" id="CHEBI:29105"/>
        <label>1</label>
    </ligand>
</feature>
<evidence type="ECO:0000256" key="2">
    <source>
        <dbReference type="ARBA" id="ARBA00022801"/>
    </source>
</evidence>
<dbReference type="EMBL" id="CDMZ01002246">
    <property type="protein sequence ID" value="CEM41496.1"/>
    <property type="molecule type" value="Genomic_DNA"/>
</dbReference>
<dbReference type="PROSITE" id="PS51845">
    <property type="entry name" value="PDEASE_I_2"/>
    <property type="match status" value="1"/>
</dbReference>
<feature type="compositionally biased region" description="Basic and acidic residues" evidence="7">
    <location>
        <begin position="1045"/>
        <end position="1056"/>
    </location>
</feature>
<feature type="binding site" evidence="5">
    <location>
        <position position="618"/>
    </location>
    <ligand>
        <name>Zn(2+)</name>
        <dbReference type="ChEBI" id="CHEBI:29105"/>
        <label>2</label>
    </ligand>
</feature>
<feature type="transmembrane region" description="Helical" evidence="8">
    <location>
        <begin position="129"/>
        <end position="153"/>
    </location>
</feature>
<keyword evidence="2 6" id="KW-0378">Hydrolase</keyword>
<evidence type="ECO:0000256" key="1">
    <source>
        <dbReference type="ARBA" id="ARBA00022723"/>
    </source>
</evidence>
<dbReference type="GO" id="GO:0004114">
    <property type="term" value="F:3',5'-cyclic-nucleotide phosphodiesterase activity"/>
    <property type="evidence" value="ECO:0007669"/>
    <property type="project" value="InterPro"/>
</dbReference>
<feature type="compositionally biased region" description="Basic and acidic residues" evidence="7">
    <location>
        <begin position="971"/>
        <end position="1031"/>
    </location>
</feature>
<feature type="binding site" evidence="4">
    <location>
        <position position="814"/>
    </location>
    <ligand>
        <name>AMP</name>
        <dbReference type="ChEBI" id="CHEBI:456215"/>
    </ligand>
</feature>
<dbReference type="EC" id="3.1.4.-" evidence="6"/>
<keyword evidence="8" id="KW-0812">Transmembrane</keyword>
<evidence type="ECO:0000256" key="6">
    <source>
        <dbReference type="RuleBase" id="RU363067"/>
    </source>
</evidence>
<feature type="transmembrane region" description="Helical" evidence="8">
    <location>
        <begin position="186"/>
        <end position="208"/>
    </location>
</feature>
<dbReference type="PRINTS" id="PR00387">
    <property type="entry name" value="PDIESTERASE1"/>
</dbReference>
<feature type="active site" description="Proton donor" evidence="3">
    <location>
        <position position="577"/>
    </location>
</feature>
<evidence type="ECO:0000256" key="7">
    <source>
        <dbReference type="SAM" id="MobiDB-lite"/>
    </source>
</evidence>
<keyword evidence="8" id="KW-0472">Membrane</keyword>
<dbReference type="GO" id="GO:0046872">
    <property type="term" value="F:metal ion binding"/>
    <property type="evidence" value="ECO:0007669"/>
    <property type="project" value="UniProtKB-KW"/>
</dbReference>
<feature type="compositionally biased region" description="Basic and acidic residues" evidence="7">
    <location>
        <begin position="462"/>
        <end position="474"/>
    </location>
</feature>
<reference evidence="10" key="1">
    <citation type="submission" date="2014-11" db="EMBL/GenBank/DDBJ databases">
        <authorList>
            <person name="Otto D Thomas"/>
            <person name="Naeem Raeece"/>
        </authorList>
    </citation>
    <scope>NUCLEOTIDE SEQUENCE</scope>
</reference>
<dbReference type="Gene3D" id="1.10.1300.10">
    <property type="entry name" value="3'5'-cyclic nucleotide phosphodiesterase, catalytic domain"/>
    <property type="match status" value="1"/>
</dbReference>
<evidence type="ECO:0000259" key="9">
    <source>
        <dbReference type="PROSITE" id="PS51845"/>
    </source>
</evidence>
<feature type="binding site" evidence="4">
    <location>
        <begin position="577"/>
        <end position="581"/>
    </location>
    <ligand>
        <name>AMP</name>
        <dbReference type="ChEBI" id="CHEBI:456215"/>
    </ligand>
</feature>
<dbReference type="PhylomeDB" id="A0A0G4HBT0"/>
<gene>
    <name evidence="10" type="ORF">Cvel_6255</name>
</gene>
<protein>
    <recommendedName>
        <fullName evidence="6">Phosphodiesterase</fullName>
        <ecNumber evidence="6">3.1.4.-</ecNumber>
    </recommendedName>
</protein>
<feature type="compositionally biased region" description="Polar residues" evidence="7">
    <location>
        <begin position="442"/>
        <end position="451"/>
    </location>
</feature>
<feature type="region of interest" description="Disordered" evidence="7">
    <location>
        <begin position="719"/>
        <end position="739"/>
    </location>
</feature>
<name>A0A0G4HBT0_9ALVE</name>
<evidence type="ECO:0000256" key="8">
    <source>
        <dbReference type="SAM" id="Phobius"/>
    </source>
</evidence>
<feature type="binding site" evidence="4">
    <location>
        <position position="760"/>
    </location>
    <ligand>
        <name>AMP</name>
        <dbReference type="ChEBI" id="CHEBI:456215"/>
    </ligand>
</feature>
<dbReference type="InterPro" id="IPR036971">
    <property type="entry name" value="PDEase_catalytic_dom_sf"/>
</dbReference>
<sequence length="1081" mass="120137">MWKWSGYFVDPKVEKEFLLVRQGGRRLWFFLLIVCRLILEIIDIPADGVSTYGLSDTLNVARKAVCMTISVSMMTWCLWFPFPFHYFEKVVAGSDMIWLFLLIWIRSNTVMLMTGELGKNQIQTQMRDFLFYETIVMVLITVWLVSTIAVMPFRRPTSVAFLGTGYFLAAAAVVAYAVHIRTDNRLIFMCMFVVFACGVALFIIPLALSNEEHLVRLMFMKIGTQKTRISRLKDEMEDILKVKASGSSVERLVHILTKVIGDLRKREQTFLASEDEKEAQQMRILIKQLTEAAALASNAEHLLDVNLPQTIREMELFVTPHTRGSPPGPSAQGFRGSGLQSPTSPTLSRRETCSEGAVSQEERMMQFLSANFVRERDTGGIARTHTSRKVKIPLLSSKTSPSPQTFELNQAIDAVLQPFERSLPTSLGMPVLQPFERSLPTSLGMPSTIKPNNGDLPSATLHLDRSQSDGKGNPELDEEEQASYEWNLDLANLQGAEVVLSYDQVLNQQPQLLTNPASPSSPQTPKPDAHVGGALPLVGLQLLKPYIVDPLNQTGMYRILNFLALVQAGYSKNAAYHNALHGADVALMTVWLTEHVGVRRFLSSIRNVSIVIAALCHDVGHEGLNNMFHVNSTSELALTYNDVSVLENFHASQTFRLMQRPGCNILSKLEAEDRKTARSAIIDLILDTDMKKHFEFVAAMKLRLGNADFALSLRGQSWTAPPPLSESGEGKGKGKEDKQNLKVMEQDIWMITRACLKAADLGHSAKPWSVHFARSLAVSEEFFKQGDSEKAPSLPVSPLCDREGSSPSALCKSQTGFLTFVCRDLFVELSRVENLASGTPAEISLAMGGMGKVAEICLANLDDNVEKWKRSSTTSLIPLSLFDEVPMPEIPSMAELQRQQTTEPFLIFSPASSKRETPIPPLDLLSQVLGTQRSMEREKGLGGTNGEGRKESGRDKESPLSDEFRTFNLRENTREGKDLHENTREGKEGGLHENTREGKEGGLHENTREGKEGGSEQDSKRGGKNKQDKVFAWKVQEEEEQDGGGVREENVGREKTGLFLSFTEENRVAQPEGDSAEVQPG</sequence>
<dbReference type="Pfam" id="PF00233">
    <property type="entry name" value="PDEase_I"/>
    <property type="match status" value="1"/>
</dbReference>
<dbReference type="SUPFAM" id="SSF109604">
    <property type="entry name" value="HD-domain/PDEase-like"/>
    <property type="match status" value="1"/>
</dbReference>
<dbReference type="InterPro" id="IPR003607">
    <property type="entry name" value="HD/PDEase_dom"/>
</dbReference>
<feature type="transmembrane region" description="Helical" evidence="8">
    <location>
        <begin position="96"/>
        <end position="117"/>
    </location>
</feature>
<evidence type="ECO:0000256" key="5">
    <source>
        <dbReference type="PIRSR" id="PIRSR623088-3"/>
    </source>
</evidence>
<feature type="binding site" evidence="4">
    <location>
        <position position="618"/>
    </location>
    <ligand>
        <name>AMP</name>
        <dbReference type="ChEBI" id="CHEBI:456215"/>
    </ligand>
</feature>
<feature type="transmembrane region" description="Helical" evidence="8">
    <location>
        <begin position="64"/>
        <end position="84"/>
    </location>
</feature>
<evidence type="ECO:0000256" key="4">
    <source>
        <dbReference type="PIRSR" id="PIRSR623088-2"/>
    </source>
</evidence>
<feature type="compositionally biased region" description="Basic and acidic residues" evidence="7">
    <location>
        <begin position="728"/>
        <end position="739"/>
    </location>
</feature>
<evidence type="ECO:0000313" key="10">
    <source>
        <dbReference type="EMBL" id="CEM41496.1"/>
    </source>
</evidence>
<dbReference type="PANTHER" id="PTHR11347">
    <property type="entry name" value="CYCLIC NUCLEOTIDE PHOSPHODIESTERASE"/>
    <property type="match status" value="1"/>
</dbReference>
<proteinExistence type="inferred from homology"/>
<dbReference type="AlphaFoldDB" id="A0A0G4HBT0"/>
<dbReference type="GO" id="GO:0007165">
    <property type="term" value="P:signal transduction"/>
    <property type="evidence" value="ECO:0007669"/>
    <property type="project" value="InterPro"/>
</dbReference>
<accession>A0A0G4HBT0</accession>
<dbReference type="InterPro" id="IPR023088">
    <property type="entry name" value="PDEase"/>
</dbReference>
<keyword evidence="1 5" id="KW-0479">Metal-binding</keyword>
<feature type="region of interest" description="Disordered" evidence="7">
    <location>
        <begin position="442"/>
        <end position="481"/>
    </location>
</feature>
<feature type="region of interest" description="Disordered" evidence="7">
    <location>
        <begin position="322"/>
        <end position="356"/>
    </location>
</feature>
<feature type="binding site" evidence="5">
    <location>
        <position position="618"/>
    </location>
    <ligand>
        <name>Zn(2+)</name>
        <dbReference type="ChEBI" id="CHEBI:29105"/>
        <label>1</label>
    </ligand>
</feature>
<feature type="transmembrane region" description="Helical" evidence="8">
    <location>
        <begin position="159"/>
        <end position="179"/>
    </location>
</feature>
<feature type="region of interest" description="Disordered" evidence="7">
    <location>
        <begin position="929"/>
        <end position="1081"/>
    </location>
</feature>
<feature type="compositionally biased region" description="Polar residues" evidence="7">
    <location>
        <begin position="338"/>
        <end position="347"/>
    </location>
</feature>
<dbReference type="InterPro" id="IPR002073">
    <property type="entry name" value="PDEase_catalytic_dom"/>
</dbReference>
<dbReference type="InterPro" id="IPR023174">
    <property type="entry name" value="PDEase_CS"/>
</dbReference>
<feature type="binding site" evidence="5">
    <location>
        <position position="581"/>
    </location>
    <ligand>
        <name>Zn(2+)</name>
        <dbReference type="ChEBI" id="CHEBI:29105"/>
        <label>1</label>
    </ligand>
</feature>
<feature type="domain" description="PDEase" evidence="9">
    <location>
        <begin position="480"/>
        <end position="875"/>
    </location>
</feature>
<feature type="compositionally biased region" description="Basic and acidic residues" evidence="7">
    <location>
        <begin position="947"/>
        <end position="965"/>
    </location>
</feature>
<evidence type="ECO:0000256" key="3">
    <source>
        <dbReference type="PIRSR" id="PIRSR623088-1"/>
    </source>
</evidence>
<dbReference type="CDD" id="cd00077">
    <property type="entry name" value="HDc"/>
    <property type="match status" value="1"/>
</dbReference>
<dbReference type="PROSITE" id="PS00126">
    <property type="entry name" value="PDEASE_I_1"/>
    <property type="match status" value="1"/>
</dbReference>
<comment type="similarity">
    <text evidence="6">Belongs to the cyclic nucleotide phosphodiesterase family.</text>
</comment>